<accession>A0ABW6AKF5</accession>
<keyword evidence="6" id="KW-1185">Reference proteome</keyword>
<feature type="transmembrane region" description="Helical" evidence="4">
    <location>
        <begin position="330"/>
        <end position="349"/>
    </location>
</feature>
<dbReference type="InterPro" id="IPR029044">
    <property type="entry name" value="Nucleotide-diphossugar_trans"/>
</dbReference>
<keyword evidence="4" id="KW-1133">Transmembrane helix</keyword>
<dbReference type="EMBL" id="JBHUOM010000002">
    <property type="protein sequence ID" value="MFD2934549.1"/>
    <property type="molecule type" value="Genomic_DNA"/>
</dbReference>
<gene>
    <name evidence="5" type="ORF">ACFS25_12215</name>
</gene>
<feature type="transmembrane region" description="Helical" evidence="4">
    <location>
        <begin position="303"/>
        <end position="323"/>
    </location>
</feature>
<evidence type="ECO:0000313" key="5">
    <source>
        <dbReference type="EMBL" id="MFD2934549.1"/>
    </source>
</evidence>
<keyword evidence="2 5" id="KW-0328">Glycosyltransferase</keyword>
<keyword evidence="4" id="KW-0812">Transmembrane</keyword>
<dbReference type="PANTHER" id="PTHR43630">
    <property type="entry name" value="POLY-BETA-1,6-N-ACETYL-D-GLUCOSAMINE SYNTHASE"/>
    <property type="match status" value="1"/>
</dbReference>
<evidence type="ECO:0000313" key="6">
    <source>
        <dbReference type="Proteomes" id="UP001597512"/>
    </source>
</evidence>
<protein>
    <submittedName>
        <fullName evidence="5">Glycosyltransferase</fullName>
        <ecNumber evidence="5">2.4.-.-</ecNumber>
    </submittedName>
</protein>
<evidence type="ECO:0000256" key="3">
    <source>
        <dbReference type="ARBA" id="ARBA00022679"/>
    </source>
</evidence>
<comment type="similarity">
    <text evidence="1">Belongs to the glycosyltransferase 2 family.</text>
</comment>
<evidence type="ECO:0000256" key="2">
    <source>
        <dbReference type="ARBA" id="ARBA00022676"/>
    </source>
</evidence>
<dbReference type="Gene3D" id="3.90.550.10">
    <property type="entry name" value="Spore Coat Polysaccharide Biosynthesis Protein SpsA, Chain A"/>
    <property type="match status" value="1"/>
</dbReference>
<organism evidence="5 6">
    <name type="scientific">Spirosoma flavum</name>
    <dbReference type="NCBI Taxonomy" id="2048557"/>
    <lineage>
        <taxon>Bacteria</taxon>
        <taxon>Pseudomonadati</taxon>
        <taxon>Bacteroidota</taxon>
        <taxon>Cytophagia</taxon>
        <taxon>Cytophagales</taxon>
        <taxon>Cytophagaceae</taxon>
        <taxon>Spirosoma</taxon>
    </lineage>
</organism>
<evidence type="ECO:0000256" key="4">
    <source>
        <dbReference type="SAM" id="Phobius"/>
    </source>
</evidence>
<sequence>MFLLIYLICLLIVGYLTLNVIYLFISAVAGRLGSADDVPTSDAVDRLRRIAVLIPAYKEDAVIIGSVVANLKQNYPSDLYDLIVIADSFLPETLEKLSVYPIKVICVDFVESTVQKSVAYALNSLPENEYDIVMVSDADNHMAPDFLGRINQAFGQGWRAVQGHRMAKNTNKSVAIFDAMNEEVNNNIFRAGQRALGLSAMCTGSGMAFEPLLMKRALNQIKTVGGYDKELEMLLTIERVRVAYLQDAVIYDEKVQNVAVFNKQRTRWIAAQLYFVKAYFKIGIQQLIKGNGQAFNTMVRSLLLPRMILLTVLGFLLLISLLVGSHELKVFSCGIFGLMAGSLIVSIPMSLWHKISVRDFFVLPSLIFGMFRSLINYKQASKVFLHTPHAETSDLGNLH</sequence>
<keyword evidence="4" id="KW-0472">Membrane</keyword>
<dbReference type="EC" id="2.4.-.-" evidence="5"/>
<keyword evidence="3 5" id="KW-0808">Transferase</keyword>
<evidence type="ECO:0000256" key="1">
    <source>
        <dbReference type="ARBA" id="ARBA00006739"/>
    </source>
</evidence>
<dbReference type="GO" id="GO:0016757">
    <property type="term" value="F:glycosyltransferase activity"/>
    <property type="evidence" value="ECO:0007669"/>
    <property type="project" value="UniProtKB-KW"/>
</dbReference>
<dbReference type="Proteomes" id="UP001597512">
    <property type="component" value="Unassembled WGS sequence"/>
</dbReference>
<dbReference type="RefSeq" id="WP_381500595.1">
    <property type="nucleotide sequence ID" value="NZ_JBHUOM010000002.1"/>
</dbReference>
<dbReference type="SUPFAM" id="SSF53448">
    <property type="entry name" value="Nucleotide-diphospho-sugar transferases"/>
    <property type="match status" value="1"/>
</dbReference>
<dbReference type="Pfam" id="PF13641">
    <property type="entry name" value="Glyco_tranf_2_3"/>
    <property type="match status" value="1"/>
</dbReference>
<proteinExistence type="inferred from homology"/>
<dbReference type="PANTHER" id="PTHR43630:SF1">
    <property type="entry name" value="POLY-BETA-1,6-N-ACETYL-D-GLUCOSAMINE SYNTHASE"/>
    <property type="match status" value="1"/>
</dbReference>
<reference evidence="6" key="1">
    <citation type="journal article" date="2019" name="Int. J. Syst. Evol. Microbiol.">
        <title>The Global Catalogue of Microorganisms (GCM) 10K type strain sequencing project: providing services to taxonomists for standard genome sequencing and annotation.</title>
        <authorList>
            <consortium name="The Broad Institute Genomics Platform"/>
            <consortium name="The Broad Institute Genome Sequencing Center for Infectious Disease"/>
            <person name="Wu L."/>
            <person name="Ma J."/>
        </authorList>
    </citation>
    <scope>NUCLEOTIDE SEQUENCE [LARGE SCALE GENOMIC DNA]</scope>
    <source>
        <strain evidence="6">KCTC 52490</strain>
    </source>
</reference>
<comment type="caution">
    <text evidence="5">The sequence shown here is derived from an EMBL/GenBank/DDBJ whole genome shotgun (WGS) entry which is preliminary data.</text>
</comment>
<name>A0ABW6AKF5_9BACT</name>